<dbReference type="EC" id="1.1.1.169" evidence="4"/>
<dbReference type="Pfam" id="PF08546">
    <property type="entry name" value="ApbA_C"/>
    <property type="match status" value="1"/>
</dbReference>
<protein>
    <recommendedName>
        <fullName evidence="5">2-dehydropantoate 2-reductase</fullName>
        <ecNumber evidence="4">1.1.1.169</ecNumber>
    </recommendedName>
    <alternativeName>
        <fullName evidence="9">Ketopantoate reductase</fullName>
    </alternativeName>
</protein>
<dbReference type="InterPro" id="IPR036291">
    <property type="entry name" value="NAD(P)-bd_dom_sf"/>
</dbReference>
<dbReference type="PANTHER" id="PTHR43765:SF2">
    <property type="entry name" value="2-DEHYDROPANTOATE 2-REDUCTASE"/>
    <property type="match status" value="1"/>
</dbReference>
<dbReference type="SUPFAM" id="SSF51735">
    <property type="entry name" value="NAD(P)-binding Rossmann-fold domains"/>
    <property type="match status" value="1"/>
</dbReference>
<keyword evidence="8" id="KW-0560">Oxidoreductase</keyword>
<organism evidence="13 14">
    <name type="scientific">Paenibacillus paeoniae</name>
    <dbReference type="NCBI Taxonomy" id="2292705"/>
    <lineage>
        <taxon>Bacteria</taxon>
        <taxon>Bacillati</taxon>
        <taxon>Bacillota</taxon>
        <taxon>Bacilli</taxon>
        <taxon>Bacillales</taxon>
        <taxon>Paenibacillaceae</taxon>
        <taxon>Paenibacillus</taxon>
    </lineage>
</organism>
<dbReference type="OrthoDB" id="9800163at2"/>
<dbReference type="GO" id="GO:0050661">
    <property type="term" value="F:NADP binding"/>
    <property type="evidence" value="ECO:0007669"/>
    <property type="project" value="TreeGrafter"/>
</dbReference>
<dbReference type="GO" id="GO:0008677">
    <property type="term" value="F:2-dehydropantoate 2-reductase activity"/>
    <property type="evidence" value="ECO:0007669"/>
    <property type="project" value="UniProtKB-EC"/>
</dbReference>
<comment type="catalytic activity">
    <reaction evidence="10">
        <text>(R)-pantoate + NADP(+) = 2-dehydropantoate + NADPH + H(+)</text>
        <dbReference type="Rhea" id="RHEA:16233"/>
        <dbReference type="ChEBI" id="CHEBI:11561"/>
        <dbReference type="ChEBI" id="CHEBI:15378"/>
        <dbReference type="ChEBI" id="CHEBI:15980"/>
        <dbReference type="ChEBI" id="CHEBI:57783"/>
        <dbReference type="ChEBI" id="CHEBI:58349"/>
        <dbReference type="EC" id="1.1.1.169"/>
    </reaction>
</comment>
<dbReference type="GO" id="GO:0015940">
    <property type="term" value="P:pantothenate biosynthetic process"/>
    <property type="evidence" value="ECO:0007669"/>
    <property type="project" value="UniProtKB-KW"/>
</dbReference>
<dbReference type="InterPro" id="IPR013332">
    <property type="entry name" value="KPR_N"/>
</dbReference>
<dbReference type="Pfam" id="PF02558">
    <property type="entry name" value="ApbA"/>
    <property type="match status" value="1"/>
</dbReference>
<evidence type="ECO:0000256" key="1">
    <source>
        <dbReference type="ARBA" id="ARBA00002919"/>
    </source>
</evidence>
<comment type="function">
    <text evidence="1">Catalyzes the NADPH-dependent reduction of ketopantoate into pantoic acid.</text>
</comment>
<comment type="similarity">
    <text evidence="3">Belongs to the ketopantoate reductase family.</text>
</comment>
<dbReference type="InterPro" id="IPR003710">
    <property type="entry name" value="ApbA"/>
</dbReference>
<evidence type="ECO:0000256" key="8">
    <source>
        <dbReference type="ARBA" id="ARBA00023002"/>
    </source>
</evidence>
<evidence type="ECO:0000259" key="11">
    <source>
        <dbReference type="Pfam" id="PF02558"/>
    </source>
</evidence>
<evidence type="ECO:0000256" key="5">
    <source>
        <dbReference type="ARBA" id="ARBA00019465"/>
    </source>
</evidence>
<dbReference type="InterPro" id="IPR050838">
    <property type="entry name" value="Ketopantoate_reductase"/>
</dbReference>
<keyword evidence="7" id="KW-0521">NADP</keyword>
<comment type="pathway">
    <text evidence="2">Cofactor biosynthesis; (R)-pantothenate biosynthesis; (R)-pantoate from 3-methyl-2-oxobutanoate: step 2/2.</text>
</comment>
<keyword evidence="14" id="KW-1185">Reference proteome</keyword>
<feature type="domain" description="Ketopantoate reductase C-terminal" evidence="12">
    <location>
        <begin position="232"/>
        <end position="351"/>
    </location>
</feature>
<dbReference type="EMBL" id="QUBQ01000001">
    <property type="protein sequence ID" value="REK76235.1"/>
    <property type="molecule type" value="Genomic_DNA"/>
</dbReference>
<evidence type="ECO:0000313" key="13">
    <source>
        <dbReference type="EMBL" id="REK76235.1"/>
    </source>
</evidence>
<dbReference type="Gene3D" id="1.10.1040.10">
    <property type="entry name" value="N-(1-d-carboxylethyl)-l-norvaline Dehydrogenase, domain 2"/>
    <property type="match status" value="1"/>
</dbReference>
<evidence type="ECO:0000256" key="2">
    <source>
        <dbReference type="ARBA" id="ARBA00004994"/>
    </source>
</evidence>
<keyword evidence="6" id="KW-0566">Pantothenate biosynthesis</keyword>
<sequence length="357" mass="38864">MAILGKPAVYDTAGFSSRKSPVYNTGTSNRRRADAVHIEIVGGGAIGLWVAANLASAGESVRLWTRTERQSLLIKDAGILLRDTAGSGRTVYLPCERMGGHSYTALESGDTEECLIILAVKQTAIQDELIQQLQLLTRIYRHTSILCLQNGIGHLEKLAAGLGDVPIYAAVTTMGAKREDERTVRLAGAGELWIGERAENDPVFDEKRAKSQKKFLLSLQKAGFQPFLSNEINNRIFHKLLINAVINPLTALFDVTNGELPKQERRVHIMRALHNETLDILKRAGMQDPGDSWEGVLEVCARTSANISSMLADVRGGRETEIRAINGAVAELAAAHGLKAPMNEAVTAIVESFEGMQ</sequence>
<dbReference type="InterPro" id="IPR013752">
    <property type="entry name" value="KPA_reductase"/>
</dbReference>
<evidence type="ECO:0000256" key="7">
    <source>
        <dbReference type="ARBA" id="ARBA00022857"/>
    </source>
</evidence>
<dbReference type="InterPro" id="IPR013328">
    <property type="entry name" value="6PGD_dom2"/>
</dbReference>
<feature type="domain" description="Ketopantoate reductase N-terminal" evidence="11">
    <location>
        <begin position="38"/>
        <end position="197"/>
    </location>
</feature>
<dbReference type="NCBIfam" id="TIGR00745">
    <property type="entry name" value="apbA_panE"/>
    <property type="match status" value="1"/>
</dbReference>
<evidence type="ECO:0000256" key="4">
    <source>
        <dbReference type="ARBA" id="ARBA00013014"/>
    </source>
</evidence>
<dbReference type="Gene3D" id="3.40.50.720">
    <property type="entry name" value="NAD(P)-binding Rossmann-like Domain"/>
    <property type="match status" value="1"/>
</dbReference>
<accession>A0A371PJW8</accession>
<reference evidence="13 14" key="1">
    <citation type="submission" date="2018-08" db="EMBL/GenBank/DDBJ databases">
        <title>Paenibacillus sp. M4BSY-1, whole genome shotgun sequence.</title>
        <authorList>
            <person name="Tuo L."/>
        </authorList>
    </citation>
    <scope>NUCLEOTIDE SEQUENCE [LARGE SCALE GENOMIC DNA]</scope>
    <source>
        <strain evidence="13 14">M4BSY-1</strain>
    </source>
</reference>
<evidence type="ECO:0000256" key="9">
    <source>
        <dbReference type="ARBA" id="ARBA00032024"/>
    </source>
</evidence>
<evidence type="ECO:0000259" key="12">
    <source>
        <dbReference type="Pfam" id="PF08546"/>
    </source>
</evidence>
<dbReference type="SUPFAM" id="SSF48179">
    <property type="entry name" value="6-phosphogluconate dehydrogenase C-terminal domain-like"/>
    <property type="match status" value="1"/>
</dbReference>
<evidence type="ECO:0000256" key="3">
    <source>
        <dbReference type="ARBA" id="ARBA00007870"/>
    </source>
</evidence>
<dbReference type="InterPro" id="IPR008927">
    <property type="entry name" value="6-PGluconate_DH-like_C_sf"/>
</dbReference>
<evidence type="ECO:0000256" key="10">
    <source>
        <dbReference type="ARBA" id="ARBA00048793"/>
    </source>
</evidence>
<evidence type="ECO:0000256" key="6">
    <source>
        <dbReference type="ARBA" id="ARBA00022655"/>
    </source>
</evidence>
<dbReference type="PANTHER" id="PTHR43765">
    <property type="entry name" value="2-DEHYDROPANTOATE 2-REDUCTASE-RELATED"/>
    <property type="match status" value="1"/>
</dbReference>
<proteinExistence type="inferred from homology"/>
<dbReference type="AlphaFoldDB" id="A0A371PJW8"/>
<name>A0A371PJW8_9BACL</name>
<dbReference type="Proteomes" id="UP000261905">
    <property type="component" value="Unassembled WGS sequence"/>
</dbReference>
<gene>
    <name evidence="13" type="ORF">DX130_04050</name>
</gene>
<evidence type="ECO:0000313" key="14">
    <source>
        <dbReference type="Proteomes" id="UP000261905"/>
    </source>
</evidence>
<comment type="caution">
    <text evidence="13">The sequence shown here is derived from an EMBL/GenBank/DDBJ whole genome shotgun (WGS) entry which is preliminary data.</text>
</comment>
<dbReference type="GO" id="GO:0005737">
    <property type="term" value="C:cytoplasm"/>
    <property type="evidence" value="ECO:0007669"/>
    <property type="project" value="TreeGrafter"/>
</dbReference>